<dbReference type="RefSeq" id="WP_013768283.1">
    <property type="nucleotide sequence ID" value="NC_015510.1"/>
</dbReference>
<reference evidence="2 3" key="1">
    <citation type="journal article" date="2011" name="Stand. Genomic Sci.">
        <title>Complete genome sequence of Haliscomenobacter hydrossis type strain (O).</title>
        <authorList>
            <consortium name="US DOE Joint Genome Institute (JGI-PGF)"/>
            <person name="Daligault H."/>
            <person name="Lapidus A."/>
            <person name="Zeytun A."/>
            <person name="Nolan M."/>
            <person name="Lucas S."/>
            <person name="Del Rio T.G."/>
            <person name="Tice H."/>
            <person name="Cheng J.F."/>
            <person name="Tapia R."/>
            <person name="Han C."/>
            <person name="Goodwin L."/>
            <person name="Pitluck S."/>
            <person name="Liolios K."/>
            <person name="Pagani I."/>
            <person name="Ivanova N."/>
            <person name="Huntemann M."/>
            <person name="Mavromatis K."/>
            <person name="Mikhailova N."/>
            <person name="Pati A."/>
            <person name="Chen A."/>
            <person name="Palaniappan K."/>
            <person name="Land M."/>
            <person name="Hauser L."/>
            <person name="Brambilla E.M."/>
            <person name="Rohde M."/>
            <person name="Verbarg S."/>
            <person name="Goker M."/>
            <person name="Bristow J."/>
            <person name="Eisen J.A."/>
            <person name="Markowitz V."/>
            <person name="Hugenholtz P."/>
            <person name="Kyrpides N.C."/>
            <person name="Klenk H.P."/>
            <person name="Woyke T."/>
        </authorList>
    </citation>
    <scope>NUCLEOTIDE SEQUENCE [LARGE SCALE GENOMIC DNA]</scope>
    <source>
        <strain evidence="3">ATCC 27775 / DSM 1100 / LMG 10767 / O</strain>
    </source>
</reference>
<keyword evidence="3" id="KW-1185">Reference proteome</keyword>
<dbReference type="STRING" id="760192.Halhy_5932"/>
<dbReference type="Pfam" id="PF13148">
    <property type="entry name" value="DUF3987"/>
    <property type="match status" value="1"/>
</dbReference>
<protein>
    <recommendedName>
        <fullName evidence="4">DUF3987 domain-containing protein</fullName>
    </recommendedName>
</protein>
<gene>
    <name evidence="2" type="ordered locus">Halhy_5932</name>
</gene>
<dbReference type="AlphaFoldDB" id="F4L082"/>
<dbReference type="EMBL" id="CP002691">
    <property type="protein sequence ID" value="AEE53755.1"/>
    <property type="molecule type" value="Genomic_DNA"/>
</dbReference>
<dbReference type="HOGENOM" id="CLU_039264_1_0_10"/>
<dbReference type="Proteomes" id="UP000008461">
    <property type="component" value="Chromosome"/>
</dbReference>
<evidence type="ECO:0000256" key="1">
    <source>
        <dbReference type="SAM" id="MobiDB-lite"/>
    </source>
</evidence>
<accession>F4L082</accession>
<organism evidence="2 3">
    <name type="scientific">Haliscomenobacter hydrossis (strain ATCC 27775 / DSM 1100 / LMG 10767 / O)</name>
    <dbReference type="NCBI Taxonomy" id="760192"/>
    <lineage>
        <taxon>Bacteria</taxon>
        <taxon>Pseudomonadati</taxon>
        <taxon>Bacteroidota</taxon>
        <taxon>Saprospiria</taxon>
        <taxon>Saprospirales</taxon>
        <taxon>Haliscomenobacteraceae</taxon>
        <taxon>Haliscomenobacter</taxon>
    </lineage>
</organism>
<sequence>MRNTATQELEDWANNKIIDTVTDGKKMIQAQLKTRKDKADKFPLEAFPPFCKSMMKAYQACFGASPDHYGLSILTIAGAVLGNAAWAVERGNTHPPLFYSVIVDKPGRGKTPIIREVLRPIIKIEQKYREEHAKLLRQHREDNADNKNPTPSPPSKEMILNDFTLESIYKVLRANPRGLLVFRDEIAGWINSMNAYKNSGSDEQAWLEIYNCGLVKVNRQKSDRPLFISRCFVGVIGTTQPAILQQFAEGNKAYNGFLARILFSYPEDTVKVAYNKQVPNQELREKWATIIDRLYSLPMEMSSADDDLEDAKIEPTLIGLSEAAETLYREYYDNIANLVNESDDEIEQAVLTKFDSHVLRLALVLHFLNWAETEATDFPITMEELAAMKISEQAMAGAIRLANYFRGSVLKVVGRLASPVEQLAENYQVWYNALPEEFDRGVAVTLGKEAQMTERTIGRKLNDTTLFKRIRQGVYLKNFV</sequence>
<reference key="2">
    <citation type="submission" date="2011-04" db="EMBL/GenBank/DDBJ databases">
        <title>Complete sequence of chromosome of Haliscomenobacter hydrossis DSM 1100.</title>
        <authorList>
            <consortium name="US DOE Joint Genome Institute (JGI-PGF)"/>
            <person name="Lucas S."/>
            <person name="Han J."/>
            <person name="Lapidus A."/>
            <person name="Bruce D."/>
            <person name="Goodwin L."/>
            <person name="Pitluck S."/>
            <person name="Peters L."/>
            <person name="Kyrpides N."/>
            <person name="Mavromatis K."/>
            <person name="Ivanova N."/>
            <person name="Ovchinnikova G."/>
            <person name="Pagani I."/>
            <person name="Daligault H."/>
            <person name="Detter J.C."/>
            <person name="Han C."/>
            <person name="Land M."/>
            <person name="Hauser L."/>
            <person name="Markowitz V."/>
            <person name="Cheng J.-F."/>
            <person name="Hugenholtz P."/>
            <person name="Woyke T."/>
            <person name="Wu D."/>
            <person name="Verbarg S."/>
            <person name="Frueling A."/>
            <person name="Brambilla E."/>
            <person name="Klenk H.-P."/>
            <person name="Eisen J.A."/>
        </authorList>
    </citation>
    <scope>NUCLEOTIDE SEQUENCE</scope>
    <source>
        <strain>DSM 1100</strain>
    </source>
</reference>
<name>F4L082_HALH1</name>
<feature type="region of interest" description="Disordered" evidence="1">
    <location>
        <begin position="137"/>
        <end position="156"/>
    </location>
</feature>
<evidence type="ECO:0008006" key="4">
    <source>
        <dbReference type="Google" id="ProtNLM"/>
    </source>
</evidence>
<dbReference type="eggNOG" id="COG0714">
    <property type="taxonomic scope" value="Bacteria"/>
</dbReference>
<dbReference type="OrthoDB" id="795326at2"/>
<evidence type="ECO:0000313" key="3">
    <source>
        <dbReference type="Proteomes" id="UP000008461"/>
    </source>
</evidence>
<dbReference type="InterPro" id="IPR025048">
    <property type="entry name" value="DUF3987"/>
</dbReference>
<evidence type="ECO:0000313" key="2">
    <source>
        <dbReference type="EMBL" id="AEE53755.1"/>
    </source>
</evidence>
<dbReference type="KEGG" id="hhy:Halhy_5932"/>
<proteinExistence type="predicted"/>